<proteinExistence type="predicted"/>
<dbReference type="EMBL" id="QYUQ01000002">
    <property type="protein sequence ID" value="RJG02705.1"/>
    <property type="molecule type" value="Genomic_DNA"/>
</dbReference>
<sequence>MGNVTCGAILRAPAGTITTADPPLDAPGDSDLRTGGAEAGGVISTGGGCGSCEEGTGATAWAGGATAGGGSVAAGGVADMGGVGAGAPLAGFAPPGKAPPPDRCAMPGADAAGIGSWLACASMIGARVDADIGASVSASADCAR</sequence>
<dbReference type="Proteomes" id="UP000266327">
    <property type="component" value="Unassembled WGS sequence"/>
</dbReference>
<reference evidence="2" key="1">
    <citation type="submission" date="2018-09" db="EMBL/GenBank/DDBJ databases">
        <authorList>
            <person name="Zhu H."/>
        </authorList>
    </citation>
    <scope>NUCLEOTIDE SEQUENCE [LARGE SCALE GENOMIC DNA]</scope>
    <source>
        <strain evidence="2">K1S02-23</strain>
    </source>
</reference>
<comment type="caution">
    <text evidence="1">The sequence shown here is derived from an EMBL/GenBank/DDBJ whole genome shotgun (WGS) entry which is preliminary data.</text>
</comment>
<evidence type="ECO:0000313" key="2">
    <source>
        <dbReference type="Proteomes" id="UP000266327"/>
    </source>
</evidence>
<keyword evidence="2" id="KW-1185">Reference proteome</keyword>
<dbReference type="AlphaFoldDB" id="A0A3A3G4V4"/>
<protein>
    <submittedName>
        <fullName evidence="1">Uncharacterized protein</fullName>
    </submittedName>
</protein>
<accession>A0A3A3G4V4</accession>
<organism evidence="1 2">
    <name type="scientific">Noviherbaspirillum sedimenti</name>
    <dbReference type="NCBI Taxonomy" id="2320865"/>
    <lineage>
        <taxon>Bacteria</taxon>
        <taxon>Pseudomonadati</taxon>
        <taxon>Pseudomonadota</taxon>
        <taxon>Betaproteobacteria</taxon>
        <taxon>Burkholderiales</taxon>
        <taxon>Oxalobacteraceae</taxon>
        <taxon>Noviherbaspirillum</taxon>
    </lineage>
</organism>
<evidence type="ECO:0000313" key="1">
    <source>
        <dbReference type="EMBL" id="RJG02705.1"/>
    </source>
</evidence>
<gene>
    <name evidence="1" type="ORF">D3878_14895</name>
</gene>
<name>A0A3A3G4V4_9BURK</name>
<dbReference type="RefSeq" id="WP_119786207.1">
    <property type="nucleotide sequence ID" value="NZ_QYUQ01000002.1"/>
</dbReference>